<dbReference type="InterPro" id="IPR036890">
    <property type="entry name" value="HATPase_C_sf"/>
</dbReference>
<gene>
    <name evidence="11" type="ORF">GT409_10685</name>
</gene>
<dbReference type="CDD" id="cd00082">
    <property type="entry name" value="HisKA"/>
    <property type="match status" value="1"/>
</dbReference>
<dbReference type="InterPro" id="IPR005467">
    <property type="entry name" value="His_kinase_dom"/>
</dbReference>
<keyword evidence="5" id="KW-0547">Nucleotide-binding</keyword>
<dbReference type="PANTHER" id="PTHR43065">
    <property type="entry name" value="SENSOR HISTIDINE KINASE"/>
    <property type="match status" value="1"/>
</dbReference>
<dbReference type="RefSeq" id="WP_160629078.1">
    <property type="nucleotide sequence ID" value="NZ_CP047593.1"/>
</dbReference>
<comment type="catalytic activity">
    <reaction evidence="1">
        <text>ATP + protein L-histidine = ADP + protein N-phospho-L-histidine.</text>
        <dbReference type="EC" id="2.7.13.3"/>
    </reaction>
</comment>
<dbReference type="EMBL" id="CP047593">
    <property type="protein sequence ID" value="QHI69896.1"/>
    <property type="molecule type" value="Genomic_DNA"/>
</dbReference>
<organism evidence="11 12">
    <name type="scientific">Tichowtungia aerotolerans</name>
    <dbReference type="NCBI Taxonomy" id="2697043"/>
    <lineage>
        <taxon>Bacteria</taxon>
        <taxon>Pseudomonadati</taxon>
        <taxon>Kiritimatiellota</taxon>
        <taxon>Tichowtungiia</taxon>
        <taxon>Tichowtungiales</taxon>
        <taxon>Tichowtungiaceae</taxon>
        <taxon>Tichowtungia</taxon>
    </lineage>
</organism>
<dbReference type="Pfam" id="PF02518">
    <property type="entry name" value="HATPase_c"/>
    <property type="match status" value="1"/>
</dbReference>
<dbReference type="CDD" id="cd00130">
    <property type="entry name" value="PAS"/>
    <property type="match status" value="1"/>
</dbReference>
<dbReference type="InterPro" id="IPR036097">
    <property type="entry name" value="HisK_dim/P_sf"/>
</dbReference>
<evidence type="ECO:0000256" key="7">
    <source>
        <dbReference type="ARBA" id="ARBA00022840"/>
    </source>
</evidence>
<dbReference type="SMART" id="SM00387">
    <property type="entry name" value="HATPase_c"/>
    <property type="match status" value="1"/>
</dbReference>
<dbReference type="PRINTS" id="PR00344">
    <property type="entry name" value="BCTRLSENSOR"/>
</dbReference>
<keyword evidence="12" id="KW-1185">Reference proteome</keyword>
<evidence type="ECO:0000259" key="9">
    <source>
        <dbReference type="PROSITE" id="PS50109"/>
    </source>
</evidence>
<feature type="domain" description="Histidine kinase" evidence="9">
    <location>
        <begin position="165"/>
        <end position="378"/>
    </location>
</feature>
<keyword evidence="7" id="KW-0067">ATP-binding</keyword>
<sequence length="393" mass="44524">MKSRFLDKLIDRLDRMDSDAVQTQFLHLAREKGLLETIFQAIQEGIVVVGSGASIRYANRMAESLFGFKLDDAEGQPIARYIRDIDWEKVLSLDGDEWEKLVRREIEVTYPDHCFVEFYVVPLSTVEEGKQGAVVIFRDVTRDRASAEESLESERMKALTLLAAGVAHEIGNPLNAVTIHLQLMERELEEVADPALRESLAELVDVSKREVHRLDRIITQFLRAIRPSLPDRKPVKMERILDETLELMKHEISNRRILVERKSVKNVPTVPADETQVKQAFFNIIKNALQAMESEGILKISIEVSSRFVSVCFEDNGPGISSEDLGSIYEPYRTTKEEGSGLGLMIVQRILRDHGGEIEISSTPEHGTTFTLHFPRDDVRMALLEAPNTKGEL</sequence>
<dbReference type="AlphaFoldDB" id="A0A6P1ME66"/>
<dbReference type="Proteomes" id="UP000464954">
    <property type="component" value="Chromosome"/>
</dbReference>
<dbReference type="KEGG" id="taer:GT409_10685"/>
<protein>
    <recommendedName>
        <fullName evidence="2">histidine kinase</fullName>
        <ecNumber evidence="2">2.7.13.3</ecNumber>
    </recommendedName>
</protein>
<feature type="domain" description="PAS" evidence="10">
    <location>
        <begin position="31"/>
        <end position="105"/>
    </location>
</feature>
<dbReference type="SUPFAM" id="SSF47384">
    <property type="entry name" value="Homodimeric domain of signal transducing histidine kinase"/>
    <property type="match status" value="1"/>
</dbReference>
<keyword evidence="8" id="KW-0902">Two-component regulatory system</keyword>
<dbReference type="InterPro" id="IPR013656">
    <property type="entry name" value="PAS_4"/>
</dbReference>
<dbReference type="PROSITE" id="PS50109">
    <property type="entry name" value="HIS_KIN"/>
    <property type="match status" value="1"/>
</dbReference>
<dbReference type="InterPro" id="IPR000014">
    <property type="entry name" value="PAS"/>
</dbReference>
<dbReference type="GO" id="GO:0000155">
    <property type="term" value="F:phosphorelay sensor kinase activity"/>
    <property type="evidence" value="ECO:0007669"/>
    <property type="project" value="InterPro"/>
</dbReference>
<dbReference type="Pfam" id="PF00512">
    <property type="entry name" value="HisKA"/>
    <property type="match status" value="1"/>
</dbReference>
<dbReference type="Gene3D" id="3.30.450.20">
    <property type="entry name" value="PAS domain"/>
    <property type="match status" value="1"/>
</dbReference>
<dbReference type="InterPro" id="IPR004358">
    <property type="entry name" value="Sig_transdc_His_kin-like_C"/>
</dbReference>
<evidence type="ECO:0000256" key="8">
    <source>
        <dbReference type="ARBA" id="ARBA00023012"/>
    </source>
</evidence>
<keyword evidence="6" id="KW-0418">Kinase</keyword>
<evidence type="ECO:0000259" key="10">
    <source>
        <dbReference type="PROSITE" id="PS50112"/>
    </source>
</evidence>
<evidence type="ECO:0000256" key="5">
    <source>
        <dbReference type="ARBA" id="ARBA00022741"/>
    </source>
</evidence>
<evidence type="ECO:0000313" key="12">
    <source>
        <dbReference type="Proteomes" id="UP000464954"/>
    </source>
</evidence>
<dbReference type="InterPro" id="IPR003661">
    <property type="entry name" value="HisK_dim/P_dom"/>
</dbReference>
<dbReference type="NCBIfam" id="TIGR00229">
    <property type="entry name" value="sensory_box"/>
    <property type="match status" value="1"/>
</dbReference>
<evidence type="ECO:0000256" key="3">
    <source>
        <dbReference type="ARBA" id="ARBA00022553"/>
    </source>
</evidence>
<dbReference type="PANTHER" id="PTHR43065:SF10">
    <property type="entry name" value="PEROXIDE STRESS-ACTIVATED HISTIDINE KINASE MAK3"/>
    <property type="match status" value="1"/>
</dbReference>
<dbReference type="Gene3D" id="3.30.565.10">
    <property type="entry name" value="Histidine kinase-like ATPase, C-terminal domain"/>
    <property type="match status" value="1"/>
</dbReference>
<evidence type="ECO:0000256" key="2">
    <source>
        <dbReference type="ARBA" id="ARBA00012438"/>
    </source>
</evidence>
<name>A0A6P1ME66_9BACT</name>
<dbReference type="EC" id="2.7.13.3" evidence="2"/>
<dbReference type="Pfam" id="PF08448">
    <property type="entry name" value="PAS_4"/>
    <property type="match status" value="1"/>
</dbReference>
<accession>A0A6P1ME66</accession>
<dbReference type="Gene3D" id="1.10.287.130">
    <property type="match status" value="1"/>
</dbReference>
<dbReference type="PROSITE" id="PS50112">
    <property type="entry name" value="PAS"/>
    <property type="match status" value="1"/>
</dbReference>
<dbReference type="SUPFAM" id="SSF55874">
    <property type="entry name" value="ATPase domain of HSP90 chaperone/DNA topoisomerase II/histidine kinase"/>
    <property type="match status" value="1"/>
</dbReference>
<dbReference type="SUPFAM" id="SSF55785">
    <property type="entry name" value="PYP-like sensor domain (PAS domain)"/>
    <property type="match status" value="1"/>
</dbReference>
<dbReference type="InterPro" id="IPR003594">
    <property type="entry name" value="HATPase_dom"/>
</dbReference>
<evidence type="ECO:0000256" key="6">
    <source>
        <dbReference type="ARBA" id="ARBA00022777"/>
    </source>
</evidence>
<proteinExistence type="predicted"/>
<evidence type="ECO:0000256" key="1">
    <source>
        <dbReference type="ARBA" id="ARBA00000085"/>
    </source>
</evidence>
<evidence type="ECO:0000256" key="4">
    <source>
        <dbReference type="ARBA" id="ARBA00022679"/>
    </source>
</evidence>
<dbReference type="GO" id="GO:0005524">
    <property type="term" value="F:ATP binding"/>
    <property type="evidence" value="ECO:0007669"/>
    <property type="project" value="UniProtKB-KW"/>
</dbReference>
<evidence type="ECO:0000313" key="11">
    <source>
        <dbReference type="EMBL" id="QHI69896.1"/>
    </source>
</evidence>
<keyword evidence="4" id="KW-0808">Transferase</keyword>
<dbReference type="SMART" id="SM00388">
    <property type="entry name" value="HisKA"/>
    <property type="match status" value="1"/>
</dbReference>
<reference evidence="11 12" key="1">
    <citation type="submission" date="2020-01" db="EMBL/GenBank/DDBJ databases">
        <title>Ponticoccus aerotolerans gen. nov., sp. nov., an anaerobic bacterium and proposal of Ponticoccusceae fam. nov., Ponticoccusles ord. nov. and Ponticoccuse classis nov. in the phylum Kiritimatiellaeota.</title>
        <authorList>
            <person name="Zhou L.Y."/>
            <person name="Du Z.J."/>
        </authorList>
    </citation>
    <scope>NUCLEOTIDE SEQUENCE [LARGE SCALE GENOMIC DNA]</scope>
    <source>
        <strain evidence="11 12">S-5007</strain>
    </source>
</reference>
<keyword evidence="3" id="KW-0597">Phosphoprotein</keyword>
<dbReference type="InterPro" id="IPR035965">
    <property type="entry name" value="PAS-like_dom_sf"/>
</dbReference>